<organism evidence="1 2">
    <name type="scientific">Planoprotostelium fungivorum</name>
    <dbReference type="NCBI Taxonomy" id="1890364"/>
    <lineage>
        <taxon>Eukaryota</taxon>
        <taxon>Amoebozoa</taxon>
        <taxon>Evosea</taxon>
        <taxon>Variosea</taxon>
        <taxon>Cavosteliida</taxon>
        <taxon>Cavosteliaceae</taxon>
        <taxon>Planoprotostelium</taxon>
    </lineage>
</organism>
<dbReference type="AlphaFoldDB" id="A0A2P6NRI0"/>
<dbReference type="InterPro" id="IPR015943">
    <property type="entry name" value="WD40/YVTN_repeat-like_dom_sf"/>
</dbReference>
<dbReference type="InterPro" id="IPR036322">
    <property type="entry name" value="WD40_repeat_dom_sf"/>
</dbReference>
<dbReference type="SUPFAM" id="SSF50978">
    <property type="entry name" value="WD40 repeat-like"/>
    <property type="match status" value="1"/>
</dbReference>
<dbReference type="InParanoid" id="A0A2P6NRI0"/>
<name>A0A2P6NRI0_9EUKA</name>
<proteinExistence type="predicted"/>
<sequence>MWPDVSVLHVQLCILNRWGQPKSFTRLTAMDIDGDDMPSVESGPDSMLSADVWRTSLYQGETFASDQMSALVTNMKEITQYEFQLGAEKDKTGTGALRSLKQIVSICSSFTNGVATVWNHSDDPSIDENQIVKLLPPGGRLEEGSTAGIDFDPHHKDVVSKATSFISQLRQTLVSHMLGKRITIYKGDQVLCNIHTPQHPTRAKFLPTSGSSSLIAVTEYNQITIWDINSSTCIRRINSMSGPFYAMDCNDNFVGAVGASRTVQVYETRNWSLAGSWSNCLKFEVYSMHFSSESPEECYVSGLDASLSRGNWKKGKRTGTLQGDCRWIGMDKSKKGDWFLGLNESGNLYYVRHKQQ</sequence>
<protein>
    <submittedName>
        <fullName evidence="1">Uncharacterized protein</fullName>
    </submittedName>
</protein>
<dbReference type="PANTHER" id="PTHR47467">
    <property type="entry name" value="OS01G0867200 PROTEIN"/>
    <property type="match status" value="1"/>
</dbReference>
<reference evidence="1 2" key="1">
    <citation type="journal article" date="2018" name="Genome Biol. Evol.">
        <title>Multiple Roots of Fruiting Body Formation in Amoebozoa.</title>
        <authorList>
            <person name="Hillmann F."/>
            <person name="Forbes G."/>
            <person name="Novohradska S."/>
            <person name="Ferling I."/>
            <person name="Riege K."/>
            <person name="Groth M."/>
            <person name="Westermann M."/>
            <person name="Marz M."/>
            <person name="Spaller T."/>
            <person name="Winckler T."/>
            <person name="Schaap P."/>
            <person name="Glockner G."/>
        </authorList>
    </citation>
    <scope>NUCLEOTIDE SEQUENCE [LARGE SCALE GENOMIC DNA]</scope>
    <source>
        <strain evidence="1 2">Jena</strain>
    </source>
</reference>
<evidence type="ECO:0000313" key="2">
    <source>
        <dbReference type="Proteomes" id="UP000241769"/>
    </source>
</evidence>
<dbReference type="EMBL" id="MDYQ01000029">
    <property type="protein sequence ID" value="PRP86557.1"/>
    <property type="molecule type" value="Genomic_DNA"/>
</dbReference>
<accession>A0A2P6NRI0</accession>
<comment type="caution">
    <text evidence="1">The sequence shown here is derived from an EMBL/GenBank/DDBJ whole genome shotgun (WGS) entry which is preliminary data.</text>
</comment>
<gene>
    <name evidence="1" type="ORF">PROFUN_05195</name>
</gene>
<keyword evidence="2" id="KW-1185">Reference proteome</keyword>
<dbReference type="PANTHER" id="PTHR47467:SF1">
    <property type="entry name" value="WD40 REPEAT-CONTAINING PROTEIN"/>
    <property type="match status" value="1"/>
</dbReference>
<dbReference type="Gene3D" id="2.130.10.10">
    <property type="entry name" value="YVTN repeat-like/Quinoprotein amine dehydrogenase"/>
    <property type="match status" value="1"/>
</dbReference>
<dbReference type="STRING" id="1890364.A0A2P6NRI0"/>
<dbReference type="OrthoDB" id="1879717at2759"/>
<dbReference type="Proteomes" id="UP000241769">
    <property type="component" value="Unassembled WGS sequence"/>
</dbReference>
<evidence type="ECO:0000313" key="1">
    <source>
        <dbReference type="EMBL" id="PRP86557.1"/>
    </source>
</evidence>